<dbReference type="EMBL" id="FRAC01000012">
    <property type="protein sequence ID" value="SHK47000.1"/>
    <property type="molecule type" value="Genomic_DNA"/>
</dbReference>
<feature type="domain" description="Peptidase M56" evidence="3">
    <location>
        <begin position="12"/>
        <end position="294"/>
    </location>
</feature>
<dbReference type="OrthoDB" id="9804799at2"/>
<evidence type="ECO:0000313" key="4">
    <source>
        <dbReference type="EMBL" id="SHK47000.1"/>
    </source>
</evidence>
<dbReference type="Proteomes" id="UP000184386">
    <property type="component" value="Unassembled WGS sequence"/>
</dbReference>
<evidence type="ECO:0000259" key="3">
    <source>
        <dbReference type="Pfam" id="PF05569"/>
    </source>
</evidence>
<dbReference type="AlphaFoldDB" id="A0A1M6SQT3"/>
<organism evidence="4 5">
    <name type="scientific">Anaerocolumna jejuensis DSM 15929</name>
    <dbReference type="NCBI Taxonomy" id="1121322"/>
    <lineage>
        <taxon>Bacteria</taxon>
        <taxon>Bacillati</taxon>
        <taxon>Bacillota</taxon>
        <taxon>Clostridia</taxon>
        <taxon>Lachnospirales</taxon>
        <taxon>Lachnospiraceae</taxon>
        <taxon>Anaerocolumna</taxon>
    </lineage>
</organism>
<keyword evidence="2" id="KW-1133">Transmembrane helix</keyword>
<evidence type="ECO:0000256" key="2">
    <source>
        <dbReference type="SAM" id="Phobius"/>
    </source>
</evidence>
<feature type="compositionally biased region" description="Polar residues" evidence="1">
    <location>
        <begin position="363"/>
        <end position="380"/>
    </location>
</feature>
<dbReference type="PANTHER" id="PTHR34978:SF3">
    <property type="entry name" value="SLR0241 PROTEIN"/>
    <property type="match status" value="1"/>
</dbReference>
<keyword evidence="5" id="KW-1185">Reference proteome</keyword>
<dbReference type="RefSeq" id="WP_073276475.1">
    <property type="nucleotide sequence ID" value="NZ_FRAC01000012.1"/>
</dbReference>
<keyword evidence="2" id="KW-0812">Transmembrane</keyword>
<feature type="transmembrane region" description="Helical" evidence="2">
    <location>
        <begin position="6"/>
        <end position="27"/>
    </location>
</feature>
<dbReference type="STRING" id="1121322.SAMN02745136_02557"/>
<proteinExistence type="predicted"/>
<sequence>MVNMLFSLFHIILNMSLTSCVVILAVFLLRLPLKRAPKIYSYLLWFLVLFRLLCPVTLESTLSVFRLFEKDDVKISVMEPVPYDIGYQAVPEVGSYLPPVTEAVNQSLPAATPYKSLNPMQEILYLAAFVWIAAGVLLFARTLFSYFRLKKRLSTACLIQDNIYQSEEVQSPFVFGLLAPKIYLPVNLSKEETEYIVLHEKTHIKRFDYIFKLLWHIALCLHWFNPLVWLSFRLMEKDMEMSCDEAVLRILGEGIKADYSYSLLSLSLKKENTALGKLPPLAFTETGLKARIKNVLNYKKPVLWLSSLLLTVILMTGVTLLTNPQSDKTSLADKNTEQPQAAQAVREEKNTAGSMASEKETARNQSALKNPTGADSQSPAGESYQIKRYVRNMNFVMTTDIESRDTMKLIDQLILNMYLSSTYQEGINVKALEKHWEITILYGKYSTPSEFYLYQSDGIPYLQSVKGNFCFKISLKDYNTLLTLLYPDTDAANAVEKNLSTIMNSPAESSNPSDYLKKHPKECENIRKYGEKALYYMLTCFYKGEGDTLKGYLMMYLCEDILGDRSNEKDINTTPGEWYRYLYIQPQTALPDFTYQGDNKILKLVYETETKMHPNQKPGFTIVSPHLFGYYEEGDALKVFATTLFHYYILNGEKLMDMGGGVTPSAMTFRKEKDGSYTLTEYEQAADGSYFKSSIEAYCVLPLSGKKIPGLAKEIMDHYSNYSDLISLSKENLKAYQKEFGLENVTIKPYIITE</sequence>
<evidence type="ECO:0000313" key="5">
    <source>
        <dbReference type="Proteomes" id="UP000184386"/>
    </source>
</evidence>
<feature type="region of interest" description="Disordered" evidence="1">
    <location>
        <begin position="325"/>
        <end position="381"/>
    </location>
</feature>
<name>A0A1M6SQT3_9FIRM</name>
<dbReference type="PANTHER" id="PTHR34978">
    <property type="entry name" value="POSSIBLE SENSOR-TRANSDUCER PROTEIN BLAR"/>
    <property type="match status" value="1"/>
</dbReference>
<protein>
    <submittedName>
        <fullName evidence="4">Signal transducer regulating beta-lactamase production, contains metallopeptidase domain</fullName>
    </submittedName>
</protein>
<dbReference type="InterPro" id="IPR008756">
    <property type="entry name" value="Peptidase_M56"/>
</dbReference>
<dbReference type="Pfam" id="PF05569">
    <property type="entry name" value="Peptidase_M56"/>
    <property type="match status" value="1"/>
</dbReference>
<accession>A0A1M6SQT3</accession>
<gene>
    <name evidence="4" type="ORF">SAMN02745136_02557</name>
</gene>
<keyword evidence="2" id="KW-0472">Membrane</keyword>
<feature type="transmembrane region" description="Helical" evidence="2">
    <location>
        <begin position="302"/>
        <end position="321"/>
    </location>
</feature>
<feature type="transmembrane region" description="Helical" evidence="2">
    <location>
        <begin position="123"/>
        <end position="144"/>
    </location>
</feature>
<reference evidence="4 5" key="1">
    <citation type="submission" date="2016-11" db="EMBL/GenBank/DDBJ databases">
        <authorList>
            <person name="Jaros S."/>
            <person name="Januszkiewicz K."/>
            <person name="Wedrychowicz H."/>
        </authorList>
    </citation>
    <scope>NUCLEOTIDE SEQUENCE [LARGE SCALE GENOMIC DNA]</scope>
    <source>
        <strain evidence="4 5">DSM 15929</strain>
    </source>
</reference>
<feature type="transmembrane region" description="Helical" evidence="2">
    <location>
        <begin position="39"/>
        <end position="58"/>
    </location>
</feature>
<evidence type="ECO:0000256" key="1">
    <source>
        <dbReference type="SAM" id="MobiDB-lite"/>
    </source>
</evidence>
<dbReference type="InterPro" id="IPR052173">
    <property type="entry name" value="Beta-lactam_resp_regulator"/>
</dbReference>
<dbReference type="CDD" id="cd07341">
    <property type="entry name" value="M56_BlaR1_MecR1_like"/>
    <property type="match status" value="1"/>
</dbReference>